<comment type="caution">
    <text evidence="1">The sequence shown here is derived from an EMBL/GenBank/DDBJ whole genome shotgun (WGS) entry which is preliminary data.</text>
</comment>
<reference evidence="1" key="1">
    <citation type="submission" date="2022-12" db="EMBL/GenBank/DDBJ databases">
        <authorList>
            <person name="Webb A."/>
        </authorList>
    </citation>
    <scope>NUCLEOTIDE SEQUENCE</scope>
    <source>
        <strain evidence="1">Pd1</strain>
    </source>
</reference>
<organism evidence="1 2">
    <name type="scientific">Peronospora destructor</name>
    <dbReference type="NCBI Taxonomy" id="86335"/>
    <lineage>
        <taxon>Eukaryota</taxon>
        <taxon>Sar</taxon>
        <taxon>Stramenopiles</taxon>
        <taxon>Oomycota</taxon>
        <taxon>Peronosporomycetes</taxon>
        <taxon>Peronosporales</taxon>
        <taxon>Peronosporaceae</taxon>
        <taxon>Peronospora</taxon>
    </lineage>
</organism>
<evidence type="ECO:0000313" key="2">
    <source>
        <dbReference type="Proteomes" id="UP001162029"/>
    </source>
</evidence>
<gene>
    <name evidence="1" type="ORF">PDE001_LOCUS8508</name>
</gene>
<name>A0AAV0V3X3_9STRA</name>
<dbReference type="EMBL" id="CANTFM010001813">
    <property type="protein sequence ID" value="CAI5742998.1"/>
    <property type="molecule type" value="Genomic_DNA"/>
</dbReference>
<proteinExistence type="predicted"/>
<dbReference type="AlphaFoldDB" id="A0AAV0V3X3"/>
<sequence length="151" mass="17657">MALLMNLQLVLEAAKKRRDQLLVAIVIQSKDIMTSVRLLRLVELGDVPEIPMIGHRTCLQLTNEIDRHKKSLLKLYQQFSKALNHSALINSSWEDLHIRVISASIQMHKKNIKKLQKACEVEFVRIVQFSYNIREVLKQVCHRQQLQRHQS</sequence>
<accession>A0AAV0V3X3</accession>
<protein>
    <submittedName>
        <fullName evidence="1">Uncharacterized protein</fullName>
    </submittedName>
</protein>
<dbReference type="Proteomes" id="UP001162029">
    <property type="component" value="Unassembled WGS sequence"/>
</dbReference>
<keyword evidence="2" id="KW-1185">Reference proteome</keyword>
<evidence type="ECO:0000313" key="1">
    <source>
        <dbReference type="EMBL" id="CAI5742998.1"/>
    </source>
</evidence>